<feature type="region of interest" description="Disordered" evidence="4">
    <location>
        <begin position="57"/>
        <end position="82"/>
    </location>
</feature>
<dbReference type="PANTHER" id="PTHR33388">
    <property type="entry name" value="OS01G0212500 PROTEIN"/>
    <property type="match status" value="1"/>
</dbReference>
<evidence type="ECO:0000256" key="3">
    <source>
        <dbReference type="ARBA" id="ARBA00023163"/>
    </source>
</evidence>
<dbReference type="Proteomes" id="UP001515500">
    <property type="component" value="Chromosome 5"/>
</dbReference>
<gene>
    <name evidence="6" type="primary">LOC120261979</name>
</gene>
<keyword evidence="2" id="KW-0805">Transcription regulation</keyword>
<keyword evidence="5" id="KW-1185">Reference proteome</keyword>
<evidence type="ECO:0000256" key="4">
    <source>
        <dbReference type="SAM" id="MobiDB-lite"/>
    </source>
</evidence>
<proteinExistence type="predicted"/>
<sequence length="299" mass="33011">MVFLDGIVAFEGKSSMVLQERVVSKGKNKPKRPPQRGLGVAQLEKLRLQEQQKNLSLTSSAVLDPNPMFRSSVNQNQPNSWERSSLSVSSHKILQQQQHDLSNALLVSKSLTPSSSSGVHLQMEPPSNQSYCSNYSTVISSWPEEDTNLVEMVGMKRSCPFQLENLHSSYPCKVPSFLTTLRREGSSISICKKENSVSDGGFLSLGPSLAPSVPKSKQFMAFSTTKHSQTSDLNFPLYHKNAAVAAADDDNDTFKLSFGNSGQAPPYYAFFPVRTNTQEAMLNEQRGEVFDGIDLNLKL</sequence>
<dbReference type="GO" id="GO:0003700">
    <property type="term" value="F:DNA-binding transcription factor activity"/>
    <property type="evidence" value="ECO:0007669"/>
    <property type="project" value="InterPro"/>
</dbReference>
<reference evidence="6" key="1">
    <citation type="submission" date="2025-08" db="UniProtKB">
        <authorList>
            <consortium name="RefSeq"/>
        </authorList>
    </citation>
    <scope>IDENTIFICATION</scope>
</reference>
<organism evidence="5 6">
    <name type="scientific">Dioscorea cayennensis subsp. rotundata</name>
    <name type="common">White Guinea yam</name>
    <name type="synonym">Dioscorea rotundata</name>
    <dbReference type="NCBI Taxonomy" id="55577"/>
    <lineage>
        <taxon>Eukaryota</taxon>
        <taxon>Viridiplantae</taxon>
        <taxon>Streptophyta</taxon>
        <taxon>Embryophyta</taxon>
        <taxon>Tracheophyta</taxon>
        <taxon>Spermatophyta</taxon>
        <taxon>Magnoliopsida</taxon>
        <taxon>Liliopsida</taxon>
        <taxon>Dioscoreales</taxon>
        <taxon>Dioscoreaceae</taxon>
        <taxon>Dioscorea</taxon>
    </lineage>
</organism>
<accession>A0AB40BF21</accession>
<dbReference type="AlphaFoldDB" id="A0AB40BF21"/>
<feature type="compositionally biased region" description="Polar residues" evidence="4">
    <location>
        <begin position="69"/>
        <end position="82"/>
    </location>
</feature>
<evidence type="ECO:0000313" key="6">
    <source>
        <dbReference type="RefSeq" id="XP_039125942.1"/>
    </source>
</evidence>
<dbReference type="PANTHER" id="PTHR33388:SF1">
    <property type="entry name" value="PROTEIN SPEAR2"/>
    <property type="match status" value="1"/>
</dbReference>
<dbReference type="RefSeq" id="XP_039125942.1">
    <property type="nucleotide sequence ID" value="XM_039270008.1"/>
</dbReference>
<dbReference type="InterPro" id="IPR040356">
    <property type="entry name" value="SPEAR"/>
</dbReference>
<keyword evidence="3" id="KW-0804">Transcription</keyword>
<dbReference type="GeneID" id="120261979"/>
<keyword evidence="1" id="KW-0678">Repressor</keyword>
<evidence type="ECO:0000313" key="5">
    <source>
        <dbReference type="Proteomes" id="UP001515500"/>
    </source>
</evidence>
<evidence type="ECO:0000256" key="1">
    <source>
        <dbReference type="ARBA" id="ARBA00022491"/>
    </source>
</evidence>
<evidence type="ECO:0000256" key="2">
    <source>
        <dbReference type="ARBA" id="ARBA00023015"/>
    </source>
</evidence>
<name>A0AB40BF21_DIOCR</name>
<protein>
    <submittedName>
        <fullName evidence="6">Protein SPEAR4 isoform X2</fullName>
    </submittedName>
</protein>